<dbReference type="Pfam" id="PF00482">
    <property type="entry name" value="T2SSF"/>
    <property type="match status" value="1"/>
</dbReference>
<feature type="transmembrane region" description="Helical" evidence="6">
    <location>
        <begin position="362"/>
        <end position="389"/>
    </location>
</feature>
<gene>
    <name evidence="9" type="ORF">GCM10009811_02080</name>
</gene>
<evidence type="ECO:0000256" key="1">
    <source>
        <dbReference type="ARBA" id="ARBA00004651"/>
    </source>
</evidence>
<evidence type="ECO:0000256" key="2">
    <source>
        <dbReference type="ARBA" id="ARBA00022475"/>
    </source>
</evidence>
<protein>
    <recommendedName>
        <fullName evidence="8">Type II secretion system protein GspF domain-containing protein</fullName>
    </recommendedName>
</protein>
<keyword evidence="5 6" id="KW-0472">Membrane</keyword>
<comment type="caution">
    <text evidence="9">The sequence shown here is derived from an EMBL/GenBank/DDBJ whole genome shotgun (WGS) entry which is preliminary data.</text>
</comment>
<feature type="signal peptide" evidence="7">
    <location>
        <begin position="1"/>
        <end position="16"/>
    </location>
</feature>
<evidence type="ECO:0000256" key="6">
    <source>
        <dbReference type="SAM" id="Phobius"/>
    </source>
</evidence>
<sequence>MGAAVAVALLLAAAYAAWPRPSAPGSRRALGRAPDRVESVAGALESIALCLQAGLTPVQAVSIALEQLPGDSLGSFEDSTGIADGNDSPAGADVAVDDRGLIRDVLLEVRRALARGAPGGPAWTRHTAQVPELRLVAGAWTLTEASGSALHPAVMWAVGQLREKRAARERLAAVTAGATSSMGMMLILPLSGMPIGLLVGVTPRELYGSWTTFLCCVVGLGLAALGVVLSRRALRKALAPKKIASVPGEADATMDDLADAALMLQLALSSGAGIIESLEQVAEVSPRRVRAELRRVVAAYRWGLGHERAWTYADPAWEPVSAALALALQHGAAPAASVKAAGERLASTEKSRLAAAAGKAETFLMIPLVVFFLPAFALTTVLPLVVALVPRSLF</sequence>
<keyword evidence="2" id="KW-1003">Cell membrane</keyword>
<evidence type="ECO:0000256" key="7">
    <source>
        <dbReference type="SAM" id="SignalP"/>
    </source>
</evidence>
<name>A0ABN2L9T1_9MICO</name>
<evidence type="ECO:0000256" key="3">
    <source>
        <dbReference type="ARBA" id="ARBA00022692"/>
    </source>
</evidence>
<evidence type="ECO:0000313" key="9">
    <source>
        <dbReference type="EMBL" id="GAA1780428.1"/>
    </source>
</evidence>
<dbReference type="RefSeq" id="WP_344080008.1">
    <property type="nucleotide sequence ID" value="NZ_BAAAPO010000006.1"/>
</dbReference>
<keyword evidence="3 6" id="KW-0812">Transmembrane</keyword>
<comment type="subcellular location">
    <subcellularLocation>
        <location evidence="1">Cell membrane</location>
        <topology evidence="1">Multi-pass membrane protein</topology>
    </subcellularLocation>
</comment>
<evidence type="ECO:0000256" key="5">
    <source>
        <dbReference type="ARBA" id="ARBA00023136"/>
    </source>
</evidence>
<dbReference type="InterPro" id="IPR018076">
    <property type="entry name" value="T2SS_GspF_dom"/>
</dbReference>
<dbReference type="Proteomes" id="UP001499938">
    <property type="component" value="Unassembled WGS sequence"/>
</dbReference>
<feature type="transmembrane region" description="Helical" evidence="6">
    <location>
        <begin position="210"/>
        <end position="229"/>
    </location>
</feature>
<feature type="domain" description="Type II secretion system protein GspF" evidence="8">
    <location>
        <begin position="265"/>
        <end position="378"/>
    </location>
</feature>
<keyword evidence="4 6" id="KW-1133">Transmembrane helix</keyword>
<feature type="chain" id="PRO_5046414178" description="Type II secretion system protein GspF domain-containing protein" evidence="7">
    <location>
        <begin position="17"/>
        <end position="394"/>
    </location>
</feature>
<dbReference type="EMBL" id="BAAAPO010000006">
    <property type="protein sequence ID" value="GAA1780428.1"/>
    <property type="molecule type" value="Genomic_DNA"/>
</dbReference>
<accession>A0ABN2L9T1</accession>
<keyword evidence="7" id="KW-0732">Signal</keyword>
<dbReference type="PANTHER" id="PTHR35007:SF3">
    <property type="entry name" value="POSSIBLE CONSERVED ALANINE RICH MEMBRANE PROTEIN"/>
    <property type="match status" value="1"/>
</dbReference>
<organism evidence="9 10">
    <name type="scientific">Nostocoides veronense</name>
    <dbReference type="NCBI Taxonomy" id="330836"/>
    <lineage>
        <taxon>Bacteria</taxon>
        <taxon>Bacillati</taxon>
        <taxon>Actinomycetota</taxon>
        <taxon>Actinomycetes</taxon>
        <taxon>Micrococcales</taxon>
        <taxon>Intrasporangiaceae</taxon>
        <taxon>Nostocoides</taxon>
    </lineage>
</organism>
<evidence type="ECO:0000256" key="4">
    <source>
        <dbReference type="ARBA" id="ARBA00022989"/>
    </source>
</evidence>
<reference evidence="9 10" key="1">
    <citation type="journal article" date="2019" name="Int. J. Syst. Evol. Microbiol.">
        <title>The Global Catalogue of Microorganisms (GCM) 10K type strain sequencing project: providing services to taxonomists for standard genome sequencing and annotation.</title>
        <authorList>
            <consortium name="The Broad Institute Genomics Platform"/>
            <consortium name="The Broad Institute Genome Sequencing Center for Infectious Disease"/>
            <person name="Wu L."/>
            <person name="Ma J."/>
        </authorList>
    </citation>
    <scope>NUCLEOTIDE SEQUENCE [LARGE SCALE GENOMIC DNA]</scope>
    <source>
        <strain evidence="9 10">JCM 15592</strain>
    </source>
</reference>
<feature type="transmembrane region" description="Helical" evidence="6">
    <location>
        <begin position="171"/>
        <end position="190"/>
    </location>
</feature>
<evidence type="ECO:0000259" key="8">
    <source>
        <dbReference type="Pfam" id="PF00482"/>
    </source>
</evidence>
<proteinExistence type="predicted"/>
<keyword evidence="10" id="KW-1185">Reference proteome</keyword>
<dbReference type="PANTHER" id="PTHR35007">
    <property type="entry name" value="INTEGRAL MEMBRANE PROTEIN-RELATED"/>
    <property type="match status" value="1"/>
</dbReference>
<evidence type="ECO:0000313" key="10">
    <source>
        <dbReference type="Proteomes" id="UP001499938"/>
    </source>
</evidence>